<proteinExistence type="predicted"/>
<dbReference type="Proteomes" id="UP000675881">
    <property type="component" value="Chromosome 3"/>
</dbReference>
<gene>
    <name evidence="2" type="ORF">LSAA_7936</name>
</gene>
<evidence type="ECO:0000256" key="1">
    <source>
        <dbReference type="SAM" id="MobiDB-lite"/>
    </source>
</evidence>
<dbReference type="AlphaFoldDB" id="A0A7R8H7F4"/>
<organism evidence="2 3">
    <name type="scientific">Lepeophtheirus salmonis</name>
    <name type="common">Salmon louse</name>
    <name type="synonym">Caligus salmonis</name>
    <dbReference type="NCBI Taxonomy" id="72036"/>
    <lineage>
        <taxon>Eukaryota</taxon>
        <taxon>Metazoa</taxon>
        <taxon>Ecdysozoa</taxon>
        <taxon>Arthropoda</taxon>
        <taxon>Crustacea</taxon>
        <taxon>Multicrustacea</taxon>
        <taxon>Hexanauplia</taxon>
        <taxon>Copepoda</taxon>
        <taxon>Siphonostomatoida</taxon>
        <taxon>Caligidae</taxon>
        <taxon>Lepeophtheirus</taxon>
    </lineage>
</organism>
<evidence type="ECO:0000313" key="2">
    <source>
        <dbReference type="EMBL" id="CAF2900681.1"/>
    </source>
</evidence>
<reference evidence="2" key="1">
    <citation type="submission" date="2021-02" db="EMBL/GenBank/DDBJ databases">
        <authorList>
            <person name="Bekaert M."/>
        </authorList>
    </citation>
    <scope>NUCLEOTIDE SEQUENCE</scope>
    <source>
        <strain evidence="2">IoA-00</strain>
    </source>
</reference>
<name>A0A7R8H7F4_LEPSM</name>
<feature type="compositionally biased region" description="Polar residues" evidence="1">
    <location>
        <begin position="63"/>
        <end position="91"/>
    </location>
</feature>
<keyword evidence="3" id="KW-1185">Reference proteome</keyword>
<feature type="region of interest" description="Disordered" evidence="1">
    <location>
        <begin position="53"/>
        <end position="91"/>
    </location>
</feature>
<protein>
    <submittedName>
        <fullName evidence="2">(salmon louse) hypothetical protein</fullName>
    </submittedName>
</protein>
<sequence>MRHGLSEECLRLLRKGESASRAYSTPITTSSSFKSLSKYTPSLESLLPISGRTHALPHHSDRQPTSQTPSVNTQSARNAPNMQYTHSNSSKGTLFTLRNNGFHGYEHLGLAMEDIRGPRDEAAGDHMMNIIGALAGSLLTYLNKLLKNDSKLRKNLQNMVNGGNCVTSFNWNHVICTLWDLLLETASSCTWPLKHPFVYQGIIIGISSLIFLKVVAIKFFIGHQVASILDEKRCHGILKNAV</sequence>
<evidence type="ECO:0000313" key="3">
    <source>
        <dbReference type="Proteomes" id="UP000675881"/>
    </source>
</evidence>
<accession>A0A7R8H7F4</accession>
<dbReference type="EMBL" id="HG994582">
    <property type="protein sequence ID" value="CAF2900681.1"/>
    <property type="molecule type" value="Genomic_DNA"/>
</dbReference>